<dbReference type="GO" id="GO:0001653">
    <property type="term" value="F:peptide receptor activity"/>
    <property type="evidence" value="ECO:0007669"/>
    <property type="project" value="TreeGrafter"/>
</dbReference>
<dbReference type="PANTHER" id="PTHR11920:SF335">
    <property type="entry name" value="GUANYLATE CYCLASE"/>
    <property type="match status" value="1"/>
</dbReference>
<dbReference type="SMART" id="SM00044">
    <property type="entry name" value="CYCc"/>
    <property type="match status" value="1"/>
</dbReference>
<feature type="region of interest" description="Disordered" evidence="7">
    <location>
        <begin position="749"/>
        <end position="779"/>
    </location>
</feature>
<dbReference type="GO" id="GO:0004114">
    <property type="term" value="F:3',5'-cyclic-nucleotide phosphodiesterase activity"/>
    <property type="evidence" value="ECO:0007669"/>
    <property type="project" value="InterPro"/>
</dbReference>
<comment type="caution">
    <text evidence="11">The sequence shown here is derived from an EMBL/GenBank/DDBJ whole genome shotgun (WGS) entry which is preliminary data.</text>
</comment>
<dbReference type="InterPro" id="IPR036971">
    <property type="entry name" value="PDEase_catalytic_dom_sf"/>
</dbReference>
<evidence type="ECO:0000256" key="8">
    <source>
        <dbReference type="SAM" id="Phobius"/>
    </source>
</evidence>
<dbReference type="GO" id="GO:0007168">
    <property type="term" value="P:receptor guanylyl cyclase signaling pathway"/>
    <property type="evidence" value="ECO:0007669"/>
    <property type="project" value="TreeGrafter"/>
</dbReference>
<accession>A0A9N8DLP7</accession>
<keyword evidence="3" id="KW-0547">Nucleotide-binding</keyword>
<dbReference type="Gene3D" id="3.30.450.350">
    <property type="entry name" value="CHASE domain"/>
    <property type="match status" value="1"/>
</dbReference>
<dbReference type="Gene3D" id="3.30.70.1230">
    <property type="entry name" value="Nucleotide cyclase"/>
    <property type="match status" value="1"/>
</dbReference>
<dbReference type="CDD" id="cd07302">
    <property type="entry name" value="CHD"/>
    <property type="match status" value="1"/>
</dbReference>
<evidence type="ECO:0000256" key="4">
    <source>
        <dbReference type="ARBA" id="ARBA00022989"/>
    </source>
</evidence>
<dbReference type="GO" id="GO:0035556">
    <property type="term" value="P:intracellular signal transduction"/>
    <property type="evidence" value="ECO:0007669"/>
    <property type="project" value="InterPro"/>
</dbReference>
<feature type="region of interest" description="Disordered" evidence="7">
    <location>
        <begin position="498"/>
        <end position="521"/>
    </location>
</feature>
<keyword evidence="6" id="KW-0456">Lyase</keyword>
<evidence type="ECO:0000256" key="1">
    <source>
        <dbReference type="ARBA" id="ARBA00004370"/>
    </source>
</evidence>
<keyword evidence="11" id="KW-0675">Receptor</keyword>
<dbReference type="PROSITE" id="PS51845">
    <property type="entry name" value="PDEASE_I_2"/>
    <property type="match status" value="1"/>
</dbReference>
<dbReference type="GO" id="GO:0004383">
    <property type="term" value="F:guanylate cyclase activity"/>
    <property type="evidence" value="ECO:0007669"/>
    <property type="project" value="TreeGrafter"/>
</dbReference>
<feature type="transmembrane region" description="Helical" evidence="8">
    <location>
        <begin position="74"/>
        <end position="94"/>
    </location>
</feature>
<dbReference type="InterPro" id="IPR001054">
    <property type="entry name" value="A/G_cyclase"/>
</dbReference>
<feature type="compositionally biased region" description="Polar residues" evidence="7">
    <location>
        <begin position="749"/>
        <end position="761"/>
    </location>
</feature>
<dbReference type="Pfam" id="PF00233">
    <property type="entry name" value="PDEase_I"/>
    <property type="match status" value="1"/>
</dbReference>
<evidence type="ECO:0000259" key="10">
    <source>
        <dbReference type="PROSITE" id="PS51845"/>
    </source>
</evidence>
<feature type="compositionally biased region" description="Basic and acidic residues" evidence="7">
    <location>
        <begin position="767"/>
        <end position="779"/>
    </location>
</feature>
<feature type="region of interest" description="Disordered" evidence="7">
    <location>
        <begin position="1"/>
        <end position="23"/>
    </location>
</feature>
<dbReference type="EMBL" id="CAICTM010000211">
    <property type="protein sequence ID" value="CAB9504879.1"/>
    <property type="molecule type" value="Genomic_DNA"/>
</dbReference>
<dbReference type="GO" id="GO:0005886">
    <property type="term" value="C:plasma membrane"/>
    <property type="evidence" value="ECO:0007669"/>
    <property type="project" value="TreeGrafter"/>
</dbReference>
<dbReference type="Pfam" id="PF00211">
    <property type="entry name" value="Guanylate_cyc"/>
    <property type="match status" value="1"/>
</dbReference>
<evidence type="ECO:0000256" key="5">
    <source>
        <dbReference type="ARBA" id="ARBA00023136"/>
    </source>
</evidence>
<name>A0A9N8DLP7_9STRA</name>
<feature type="domain" description="PDEase" evidence="10">
    <location>
        <begin position="880"/>
        <end position="1033"/>
    </location>
</feature>
<feature type="compositionally biased region" description="Low complexity" evidence="7">
    <location>
        <begin position="815"/>
        <end position="827"/>
    </location>
</feature>
<dbReference type="InterPro" id="IPR042240">
    <property type="entry name" value="CHASE_sf"/>
</dbReference>
<comment type="subcellular location">
    <subcellularLocation>
        <location evidence="1">Membrane</location>
    </subcellularLocation>
</comment>
<evidence type="ECO:0000256" key="7">
    <source>
        <dbReference type="SAM" id="MobiDB-lite"/>
    </source>
</evidence>
<sequence length="1190" mass="132590">MVTTMDDSELSMDDGPQEQDQDQVDLLAPKRSMGISDLVNFGMTNINTSSGGTAPATPSSTTSSSDSLRLKSRVGPFLVVVFLVLCFSVAFLSLDWDDQHFHEAFAQDAHKLLAHIRQQGSNNLEAMAALGSLASVTASATQLIGPAMDPSTPTSWPFLTIPHFESQAAHSLAIMKTSQVFISPLVDNQQERLEWETYSSEHAQYWSDTRIAPVIFKIQANGTKVPEDGPGPFQPVWQIAPSANAAHDANFNLASMPSISSALQAVYKTQKAVLTGPLPGSDDEQNMMNHLDIFSVQGQQDGEPISLMILPIFDDDSDNDEQDHTVVAVLVAPFLFQSFLLNALGVHVPGRVMVVLHSCNQTHSYHLHQNNTVQYIGQGDQHHPFYSDLKQSNSFPTGVAQSSDGIAFTQDYACGQYQLDVYPTAVYQNHTSTNGPVISTVFIVVLCVCLFLSFLLVGGRIHDQMEQVTKKAQEASNLVDTLFPKDIQDRLFQVVNHSDSRQSSLQNNNNAQNKKKKKTKKTCNIDLDDDPLSKLKELLGDSDGMDPAFGADVPIADLFVNCTVLFADIQGFTAWSGCREPVQVFTLLECLFSAFDECAKRRHVFKVETIGDSYVAVCGLPTPNKDHAICAVKFAADCIQMMSSKTRELEPNLGPDTGDLKIRIGLNSGPVTAGVLRGERGRFQLFGDTVNTAARMESNGVANRIHVSQETADCLTQAGKDHWLTQRKDRVTAKGKGEMITYFVDPSNRQQGVSATNCSNESSSSSLKEDEHVETKRLDTPDDKTQRLIDWNTEVFARLLREIVAHREANQSVRSSTSRTSLTTATSGFRSSFNKEERHTNGGGTLLDEVMDILEVSSPVPSSEPAPIDRINRPLDPVVMDQLREFIRRISDLYHFKNPFHNFDHASHVTMNCTKVLSRIVTNDKSHHGDDSVEDLTYGLTNNPLTRFAICFGALIHDADHPGVTNNQLILEGSPLAVKYKNRSVAEQHSLELSLDLLLEEEFADLYSEICATEKDRRHFRALVVNTVMATDIMDKELKEQRNSRWERAFQGEGDACGDEIERQNARSTVVIEHLIQASDVSHTMQHWHVFRKWNQCLFEEMYKAYKEGRAQNDPSVFWYEGELGFFDYYIIPLAKKLSDCGVFGVSSDEFLNYALANRKEWQQKGRDVVKEMMRNIQDAEDCRVKEVEV</sequence>
<protein>
    <submittedName>
        <fullName evidence="11">Receptor-type guanylate cyclase gcy</fullName>
    </submittedName>
</protein>
<evidence type="ECO:0000256" key="6">
    <source>
        <dbReference type="ARBA" id="ARBA00023239"/>
    </source>
</evidence>
<evidence type="ECO:0000259" key="9">
    <source>
        <dbReference type="PROSITE" id="PS50125"/>
    </source>
</evidence>
<dbReference type="SUPFAM" id="SSF55073">
    <property type="entry name" value="Nucleotide cyclase"/>
    <property type="match status" value="1"/>
</dbReference>
<dbReference type="SUPFAM" id="SSF109604">
    <property type="entry name" value="HD-domain/PDEase-like"/>
    <property type="match status" value="1"/>
</dbReference>
<dbReference type="Proteomes" id="UP001153069">
    <property type="component" value="Unassembled WGS sequence"/>
</dbReference>
<dbReference type="AlphaFoldDB" id="A0A9N8DLP7"/>
<keyword evidence="5 8" id="KW-0472">Membrane</keyword>
<proteinExistence type="predicted"/>
<dbReference type="SMART" id="SM00471">
    <property type="entry name" value="HDc"/>
    <property type="match status" value="1"/>
</dbReference>
<evidence type="ECO:0000313" key="12">
    <source>
        <dbReference type="Proteomes" id="UP001153069"/>
    </source>
</evidence>
<dbReference type="InterPro" id="IPR050401">
    <property type="entry name" value="Cyclic_nucleotide_synthase"/>
</dbReference>
<keyword evidence="2 8" id="KW-0812">Transmembrane</keyword>
<feature type="transmembrane region" description="Helical" evidence="8">
    <location>
        <begin position="437"/>
        <end position="457"/>
    </location>
</feature>
<dbReference type="OrthoDB" id="432756at2759"/>
<keyword evidence="12" id="KW-1185">Reference proteome</keyword>
<evidence type="ECO:0000256" key="3">
    <source>
        <dbReference type="ARBA" id="ARBA00022741"/>
    </source>
</evidence>
<dbReference type="GO" id="GO:0004016">
    <property type="term" value="F:adenylate cyclase activity"/>
    <property type="evidence" value="ECO:0007669"/>
    <property type="project" value="TreeGrafter"/>
</dbReference>
<reference evidence="11" key="1">
    <citation type="submission" date="2020-06" db="EMBL/GenBank/DDBJ databases">
        <authorList>
            <consortium name="Plant Systems Biology data submission"/>
        </authorList>
    </citation>
    <scope>NUCLEOTIDE SEQUENCE</scope>
    <source>
        <strain evidence="11">D6</strain>
    </source>
</reference>
<dbReference type="PANTHER" id="PTHR11920">
    <property type="entry name" value="GUANYLYL CYCLASE"/>
    <property type="match status" value="1"/>
</dbReference>
<dbReference type="GO" id="GO:0000166">
    <property type="term" value="F:nucleotide binding"/>
    <property type="evidence" value="ECO:0007669"/>
    <property type="project" value="UniProtKB-KW"/>
</dbReference>
<dbReference type="InterPro" id="IPR002073">
    <property type="entry name" value="PDEase_catalytic_dom"/>
</dbReference>
<dbReference type="Gene3D" id="1.10.1300.10">
    <property type="entry name" value="3'5'-cyclic nucleotide phosphodiesterase, catalytic domain"/>
    <property type="match status" value="1"/>
</dbReference>
<dbReference type="PROSITE" id="PS50125">
    <property type="entry name" value="GUANYLATE_CYCLASE_2"/>
    <property type="match status" value="1"/>
</dbReference>
<evidence type="ECO:0000256" key="2">
    <source>
        <dbReference type="ARBA" id="ARBA00022692"/>
    </source>
</evidence>
<dbReference type="InterPro" id="IPR029787">
    <property type="entry name" value="Nucleotide_cyclase"/>
</dbReference>
<keyword evidence="4 8" id="KW-1133">Transmembrane helix</keyword>
<feature type="domain" description="Guanylate cyclase" evidence="9">
    <location>
        <begin position="563"/>
        <end position="697"/>
    </location>
</feature>
<gene>
    <name evidence="11" type="ORF">SEMRO_212_G088090.1</name>
</gene>
<dbReference type="InterPro" id="IPR003607">
    <property type="entry name" value="HD/PDEase_dom"/>
</dbReference>
<organism evidence="11 12">
    <name type="scientific">Seminavis robusta</name>
    <dbReference type="NCBI Taxonomy" id="568900"/>
    <lineage>
        <taxon>Eukaryota</taxon>
        <taxon>Sar</taxon>
        <taxon>Stramenopiles</taxon>
        <taxon>Ochrophyta</taxon>
        <taxon>Bacillariophyta</taxon>
        <taxon>Bacillariophyceae</taxon>
        <taxon>Bacillariophycidae</taxon>
        <taxon>Naviculales</taxon>
        <taxon>Naviculaceae</taxon>
        <taxon>Seminavis</taxon>
    </lineage>
</organism>
<evidence type="ECO:0000313" key="11">
    <source>
        <dbReference type="EMBL" id="CAB9504879.1"/>
    </source>
</evidence>
<feature type="region of interest" description="Disordered" evidence="7">
    <location>
        <begin position="810"/>
        <end position="844"/>
    </location>
</feature>